<reference evidence="4 5" key="1">
    <citation type="submission" date="2019-01" db="EMBL/GenBank/DDBJ databases">
        <title>Insights into ecological role of a new deltaproteobacterial order Candidatus Sinidesulfobacterales (Sva0485) by metagenomics and metatranscriptomics.</title>
        <authorList>
            <person name="Tan S."/>
            <person name="Liu J."/>
            <person name="Fang Y."/>
            <person name="Hedlund B."/>
            <person name="Lian Z.-H."/>
            <person name="Huang L.-Y."/>
            <person name="Li J.-T."/>
            <person name="Huang L.-N."/>
            <person name="Li W.-J."/>
            <person name="Jiang H.-C."/>
            <person name="Dong H.-L."/>
            <person name="Shu W.-S."/>
        </authorList>
    </citation>
    <scope>NUCLEOTIDE SEQUENCE [LARGE SCALE GENOMIC DNA]</scope>
    <source>
        <strain evidence="4">AP4</strain>
    </source>
</reference>
<evidence type="ECO:0000259" key="3">
    <source>
        <dbReference type="PROSITE" id="PS51371"/>
    </source>
</evidence>
<organism evidence="4 5">
    <name type="scientific">Candidatus Acidulodesulfobacterium acidiphilum</name>
    <dbReference type="NCBI Taxonomy" id="2597224"/>
    <lineage>
        <taxon>Bacteria</taxon>
        <taxon>Deltaproteobacteria</taxon>
        <taxon>Candidatus Acidulodesulfobacterales</taxon>
        <taxon>Candidatus Acidulodesulfobacterium</taxon>
    </lineage>
</organism>
<accession>A0A520XF06</accession>
<dbReference type="SMART" id="SM00116">
    <property type="entry name" value="CBS"/>
    <property type="match status" value="2"/>
</dbReference>
<dbReference type="PANTHER" id="PTHR43080:SF2">
    <property type="entry name" value="CBS DOMAIN-CONTAINING PROTEIN"/>
    <property type="match status" value="1"/>
</dbReference>
<dbReference type="InterPro" id="IPR051257">
    <property type="entry name" value="Diverse_CBS-Domain"/>
</dbReference>
<feature type="domain" description="CBS" evidence="3">
    <location>
        <begin position="148"/>
        <end position="201"/>
    </location>
</feature>
<name>A0A520XF06_9DELT</name>
<comment type="caution">
    <text evidence="4">The sequence shown here is derived from an EMBL/GenBank/DDBJ whole genome shotgun (WGS) entry which is preliminary data.</text>
</comment>
<keyword evidence="1 2" id="KW-0129">CBS domain</keyword>
<dbReference type="PANTHER" id="PTHR43080">
    <property type="entry name" value="CBS DOMAIN-CONTAINING PROTEIN CBSX3, MITOCHONDRIAL"/>
    <property type="match status" value="1"/>
</dbReference>
<evidence type="ECO:0000313" key="4">
    <source>
        <dbReference type="EMBL" id="RZV39777.1"/>
    </source>
</evidence>
<dbReference type="InterPro" id="IPR000644">
    <property type="entry name" value="CBS_dom"/>
</dbReference>
<dbReference type="AlphaFoldDB" id="A0A520XF06"/>
<dbReference type="Proteomes" id="UP000322454">
    <property type="component" value="Unassembled WGS sequence"/>
</dbReference>
<dbReference type="SUPFAM" id="SSF54631">
    <property type="entry name" value="CBS-domain pair"/>
    <property type="match status" value="1"/>
</dbReference>
<proteinExistence type="predicted"/>
<dbReference type="Gene3D" id="3.10.580.10">
    <property type="entry name" value="CBS-domain"/>
    <property type="match status" value="2"/>
</dbReference>
<feature type="domain" description="CBS" evidence="3">
    <location>
        <begin position="62"/>
        <end position="123"/>
    </location>
</feature>
<dbReference type="PROSITE" id="PS51371">
    <property type="entry name" value="CBS"/>
    <property type="match status" value="2"/>
</dbReference>
<dbReference type="EMBL" id="SHMQ01000006">
    <property type="protein sequence ID" value="RZV39777.1"/>
    <property type="molecule type" value="Genomic_DNA"/>
</dbReference>
<evidence type="ECO:0000256" key="1">
    <source>
        <dbReference type="ARBA" id="ARBA00023122"/>
    </source>
</evidence>
<gene>
    <name evidence="4" type="ORF">EVJ48_03580</name>
</gene>
<protein>
    <submittedName>
        <fullName evidence="4">CBS domain-containing protein</fullName>
    </submittedName>
</protein>
<sequence length="201" mass="22257">MENLNEEKEKSCIEVTEEDIREAFEKHKTYIDISLGDFIKIYKDAFALAKDKVHGITVDKVMSKNAVSVHENSGIHDAMNLLAEKRLTCAPVVNDENAVVGFLSDSDILTSAGVIKKHTFKDLVRHLIGEPTPHSQRTIDAKNVKDIMTSPAITVSTDTCIKKAASVFNEKRIKVMPVVDINGKLAGVISMTDIIKHIDKN</sequence>
<dbReference type="Pfam" id="PF00571">
    <property type="entry name" value="CBS"/>
    <property type="match status" value="2"/>
</dbReference>
<evidence type="ECO:0000313" key="5">
    <source>
        <dbReference type="Proteomes" id="UP000322454"/>
    </source>
</evidence>
<dbReference type="InterPro" id="IPR046342">
    <property type="entry name" value="CBS_dom_sf"/>
</dbReference>
<evidence type="ECO:0000256" key="2">
    <source>
        <dbReference type="PROSITE-ProRule" id="PRU00703"/>
    </source>
</evidence>